<gene>
    <name evidence="1" type="ORF">CLPUN_39090</name>
</gene>
<name>A0A1S8T9M8_9CLOT</name>
<protein>
    <submittedName>
        <fullName evidence="1">Uncharacterized protein</fullName>
    </submittedName>
</protein>
<proteinExistence type="predicted"/>
<comment type="caution">
    <text evidence="1">The sequence shown here is derived from an EMBL/GenBank/DDBJ whole genome shotgun (WGS) entry which is preliminary data.</text>
</comment>
<keyword evidence="2" id="KW-1185">Reference proteome</keyword>
<sequence length="132" mass="15454">MDEKYIIYATNMDEIGDKIISSSKECFYYNKEMISNPKVCIELGYKGVEKYRECLSLLKSIEVPDLVKNKHDKIIREWKEFIHATESEYITIDEEADNNFILKVVKETVSLQWKVSANTSKLCEQICDELVK</sequence>
<organism evidence="1 2">
    <name type="scientific">Clostridium puniceum</name>
    <dbReference type="NCBI Taxonomy" id="29367"/>
    <lineage>
        <taxon>Bacteria</taxon>
        <taxon>Bacillati</taxon>
        <taxon>Bacillota</taxon>
        <taxon>Clostridia</taxon>
        <taxon>Eubacteriales</taxon>
        <taxon>Clostridiaceae</taxon>
        <taxon>Clostridium</taxon>
    </lineage>
</organism>
<dbReference type="Proteomes" id="UP000190890">
    <property type="component" value="Unassembled WGS sequence"/>
</dbReference>
<accession>A0A1S8T9M8</accession>
<evidence type="ECO:0000313" key="1">
    <source>
        <dbReference type="EMBL" id="OOM74456.1"/>
    </source>
</evidence>
<dbReference type="EMBL" id="LZZM01000199">
    <property type="protein sequence ID" value="OOM74456.1"/>
    <property type="molecule type" value="Genomic_DNA"/>
</dbReference>
<evidence type="ECO:0000313" key="2">
    <source>
        <dbReference type="Proteomes" id="UP000190890"/>
    </source>
</evidence>
<dbReference type="RefSeq" id="WP_077848893.1">
    <property type="nucleotide sequence ID" value="NZ_LZZM01000199.1"/>
</dbReference>
<dbReference type="AlphaFoldDB" id="A0A1S8T9M8"/>
<reference evidence="1 2" key="1">
    <citation type="submission" date="2016-05" db="EMBL/GenBank/DDBJ databases">
        <title>Microbial solvent formation.</title>
        <authorList>
            <person name="Poehlein A."/>
            <person name="Montoya Solano J.D."/>
            <person name="Flitsch S."/>
            <person name="Krabben P."/>
            <person name="Duerre P."/>
            <person name="Daniel R."/>
        </authorList>
    </citation>
    <scope>NUCLEOTIDE SEQUENCE [LARGE SCALE GENOMIC DNA]</scope>
    <source>
        <strain evidence="1 2">DSM 2619</strain>
    </source>
</reference>